<organism evidence="4 5">
    <name type="scientific">Strongylus vulgaris</name>
    <name type="common">Blood worm</name>
    <dbReference type="NCBI Taxonomy" id="40348"/>
    <lineage>
        <taxon>Eukaryota</taxon>
        <taxon>Metazoa</taxon>
        <taxon>Ecdysozoa</taxon>
        <taxon>Nematoda</taxon>
        <taxon>Chromadorea</taxon>
        <taxon>Rhabditida</taxon>
        <taxon>Rhabditina</taxon>
        <taxon>Rhabditomorpha</taxon>
        <taxon>Strongyloidea</taxon>
        <taxon>Strongylidae</taxon>
        <taxon>Strongylus</taxon>
    </lineage>
</organism>
<evidence type="ECO:0008006" key="6">
    <source>
        <dbReference type="Google" id="ProtNLM"/>
    </source>
</evidence>
<dbReference type="PANTHER" id="PTHR37456:SF4">
    <property type="entry name" value="COLLAGEN ALPHA-1(XXIII) CHAIN"/>
    <property type="match status" value="1"/>
</dbReference>
<dbReference type="EMBL" id="UYYB01098943">
    <property type="protein sequence ID" value="VDM77324.1"/>
    <property type="molecule type" value="Genomic_DNA"/>
</dbReference>
<sequence length="209" mass="21349">MDTARSSSYIAIGLSTTVVITTMAYIPYMLMQIDSVLDSIKVHNDEFEVMEIAVRMEFKGLREDAPRKRRQTEGLCTCSSSNDCPSGAKGMPGVSGQDGDPEGSAGKLGEVGPPGNDGIRGEKGPVGDKGQAGEAGPKGPPGYSGRDGGIGSMGPPGPPGQPGSPGNPGFPGPMGPPSNEGGPGEDASYCKCPSRKAIKAAQRIRKVSA</sequence>
<accession>A0A3P7JGI5</accession>
<dbReference type="InterPro" id="IPR050938">
    <property type="entry name" value="Collagen_Structural_Proteins"/>
</dbReference>
<dbReference type="Pfam" id="PF01391">
    <property type="entry name" value="Collagen"/>
    <property type="match status" value="1"/>
</dbReference>
<proteinExistence type="predicted"/>
<evidence type="ECO:0000313" key="5">
    <source>
        <dbReference type="Proteomes" id="UP000270094"/>
    </source>
</evidence>
<reference evidence="4 5" key="1">
    <citation type="submission" date="2018-11" db="EMBL/GenBank/DDBJ databases">
        <authorList>
            <consortium name="Pathogen Informatics"/>
        </authorList>
    </citation>
    <scope>NUCLEOTIDE SEQUENCE [LARGE SCALE GENOMIC DNA]</scope>
</reference>
<feature type="transmembrane region" description="Helical" evidence="3">
    <location>
        <begin position="6"/>
        <end position="26"/>
    </location>
</feature>
<keyword evidence="3" id="KW-0812">Transmembrane</keyword>
<dbReference type="Proteomes" id="UP000270094">
    <property type="component" value="Unassembled WGS sequence"/>
</dbReference>
<keyword evidence="3" id="KW-0472">Membrane</keyword>
<keyword evidence="1" id="KW-0677">Repeat</keyword>
<feature type="compositionally biased region" description="Gly residues" evidence="2">
    <location>
        <begin position="145"/>
        <end position="154"/>
    </location>
</feature>
<dbReference type="OrthoDB" id="5983381at2759"/>
<protein>
    <recommendedName>
        <fullName evidence="6">Nematode cuticle collagen N-terminal domain-containing protein</fullName>
    </recommendedName>
</protein>
<dbReference type="AlphaFoldDB" id="A0A3P7JGI5"/>
<evidence type="ECO:0000256" key="3">
    <source>
        <dbReference type="SAM" id="Phobius"/>
    </source>
</evidence>
<keyword evidence="5" id="KW-1185">Reference proteome</keyword>
<evidence type="ECO:0000313" key="4">
    <source>
        <dbReference type="EMBL" id="VDM77324.1"/>
    </source>
</evidence>
<gene>
    <name evidence="4" type="ORF">SVUK_LOCUS12322</name>
</gene>
<dbReference type="PANTHER" id="PTHR37456">
    <property type="entry name" value="SI:CH211-266K2.1"/>
    <property type="match status" value="1"/>
</dbReference>
<keyword evidence="3" id="KW-1133">Transmembrane helix</keyword>
<name>A0A3P7JGI5_STRVU</name>
<evidence type="ECO:0000256" key="2">
    <source>
        <dbReference type="SAM" id="MobiDB-lite"/>
    </source>
</evidence>
<feature type="region of interest" description="Disordered" evidence="2">
    <location>
        <begin position="65"/>
        <end position="190"/>
    </location>
</feature>
<dbReference type="InterPro" id="IPR008160">
    <property type="entry name" value="Collagen"/>
</dbReference>
<evidence type="ECO:0000256" key="1">
    <source>
        <dbReference type="ARBA" id="ARBA00022737"/>
    </source>
</evidence>